<evidence type="ECO:0008006" key="3">
    <source>
        <dbReference type="Google" id="ProtNLM"/>
    </source>
</evidence>
<evidence type="ECO:0000313" key="2">
    <source>
        <dbReference type="Proteomes" id="UP001595075"/>
    </source>
</evidence>
<dbReference type="EMBL" id="JAZHXI010000002">
    <property type="protein sequence ID" value="KAL2074969.1"/>
    <property type="molecule type" value="Genomic_DNA"/>
</dbReference>
<gene>
    <name evidence="1" type="ORF">VTL71DRAFT_8749</name>
</gene>
<comment type="caution">
    <text evidence="1">The sequence shown here is derived from an EMBL/GenBank/DDBJ whole genome shotgun (WGS) entry which is preliminary data.</text>
</comment>
<organism evidence="1 2">
    <name type="scientific">Oculimacula yallundae</name>
    <dbReference type="NCBI Taxonomy" id="86028"/>
    <lineage>
        <taxon>Eukaryota</taxon>
        <taxon>Fungi</taxon>
        <taxon>Dikarya</taxon>
        <taxon>Ascomycota</taxon>
        <taxon>Pezizomycotina</taxon>
        <taxon>Leotiomycetes</taxon>
        <taxon>Helotiales</taxon>
        <taxon>Ploettnerulaceae</taxon>
        <taxon>Oculimacula</taxon>
    </lineage>
</organism>
<dbReference type="Proteomes" id="UP001595075">
    <property type="component" value="Unassembled WGS sequence"/>
</dbReference>
<accession>A0ABR4CYH9</accession>
<protein>
    <recommendedName>
        <fullName evidence="3">PilZ domain-containing protein</fullName>
    </recommendedName>
</protein>
<name>A0ABR4CYH9_9HELO</name>
<proteinExistence type="predicted"/>
<evidence type="ECO:0000313" key="1">
    <source>
        <dbReference type="EMBL" id="KAL2074969.1"/>
    </source>
</evidence>
<sequence length="132" mass="15380">MIPCIRFDDFSPACRCLFSCIDIRVFFFSFSHVMMNPSGWWRFRFGHYLATKRSTPRPRIWIRNISVFCSGQHVLERAGTSDLAQSGVSFSFLNFPAWVDWQAMEGRFDLRLDGLTYFTLLMAPCEEDCPVV</sequence>
<keyword evidence="2" id="KW-1185">Reference proteome</keyword>
<reference evidence="1 2" key="1">
    <citation type="journal article" date="2024" name="Commun. Biol.">
        <title>Comparative genomic analysis of thermophilic fungi reveals convergent evolutionary adaptations and gene losses.</title>
        <authorList>
            <person name="Steindorff A.S."/>
            <person name="Aguilar-Pontes M.V."/>
            <person name="Robinson A.J."/>
            <person name="Andreopoulos B."/>
            <person name="LaButti K."/>
            <person name="Kuo A."/>
            <person name="Mondo S."/>
            <person name="Riley R."/>
            <person name="Otillar R."/>
            <person name="Haridas S."/>
            <person name="Lipzen A."/>
            <person name="Grimwood J."/>
            <person name="Schmutz J."/>
            <person name="Clum A."/>
            <person name="Reid I.D."/>
            <person name="Moisan M.C."/>
            <person name="Butler G."/>
            <person name="Nguyen T.T.M."/>
            <person name="Dewar K."/>
            <person name="Conant G."/>
            <person name="Drula E."/>
            <person name="Henrissat B."/>
            <person name="Hansel C."/>
            <person name="Singer S."/>
            <person name="Hutchinson M.I."/>
            <person name="de Vries R.P."/>
            <person name="Natvig D.O."/>
            <person name="Powell A.J."/>
            <person name="Tsang A."/>
            <person name="Grigoriev I.V."/>
        </authorList>
    </citation>
    <scope>NUCLEOTIDE SEQUENCE [LARGE SCALE GENOMIC DNA]</scope>
    <source>
        <strain evidence="1 2">CBS 494.80</strain>
    </source>
</reference>